<protein>
    <submittedName>
        <fullName evidence="10">Leucine-rich repeat and immunoglobulin-like domain-containing nogo receptor-interacting protein 2</fullName>
    </submittedName>
</protein>
<keyword evidence="2 8" id="KW-0732">Signal</keyword>
<gene>
    <name evidence="10" type="ORF">HOLleu_34838</name>
</gene>
<dbReference type="Pfam" id="PF13855">
    <property type="entry name" value="LRR_8"/>
    <property type="match status" value="2"/>
</dbReference>
<keyword evidence="11" id="KW-1185">Reference proteome</keyword>
<dbReference type="Pfam" id="PF07679">
    <property type="entry name" value="I-set"/>
    <property type="match status" value="1"/>
</dbReference>
<evidence type="ECO:0000259" key="9">
    <source>
        <dbReference type="PROSITE" id="PS50835"/>
    </source>
</evidence>
<dbReference type="Gene3D" id="2.60.40.10">
    <property type="entry name" value="Immunoglobulins"/>
    <property type="match status" value="1"/>
</dbReference>
<feature type="transmembrane region" description="Helical" evidence="7">
    <location>
        <begin position="664"/>
        <end position="686"/>
    </location>
</feature>
<dbReference type="SMART" id="SM00369">
    <property type="entry name" value="LRR_TYP"/>
    <property type="match status" value="10"/>
</dbReference>
<evidence type="ECO:0000256" key="2">
    <source>
        <dbReference type="ARBA" id="ARBA00022729"/>
    </source>
</evidence>
<reference evidence="10" key="1">
    <citation type="submission" date="2021-10" db="EMBL/GenBank/DDBJ databases">
        <title>Tropical sea cucumber genome reveals ecological adaptation and Cuvierian tubules defense mechanism.</title>
        <authorList>
            <person name="Chen T."/>
        </authorList>
    </citation>
    <scope>NUCLEOTIDE SEQUENCE</scope>
    <source>
        <strain evidence="10">Nanhai2018</strain>
        <tissue evidence="10">Muscle</tissue>
    </source>
</reference>
<proteinExistence type="predicted"/>
<dbReference type="PROSITE" id="PS50835">
    <property type="entry name" value="IG_LIKE"/>
    <property type="match status" value="1"/>
</dbReference>
<feature type="compositionally biased region" description="Polar residues" evidence="6">
    <location>
        <begin position="544"/>
        <end position="553"/>
    </location>
</feature>
<accession>A0A9Q0YLU3</accession>
<organism evidence="10 11">
    <name type="scientific">Holothuria leucospilota</name>
    <name type="common">Black long sea cucumber</name>
    <name type="synonym">Mertensiothuria leucospilota</name>
    <dbReference type="NCBI Taxonomy" id="206669"/>
    <lineage>
        <taxon>Eukaryota</taxon>
        <taxon>Metazoa</taxon>
        <taxon>Echinodermata</taxon>
        <taxon>Eleutherozoa</taxon>
        <taxon>Echinozoa</taxon>
        <taxon>Holothuroidea</taxon>
        <taxon>Aspidochirotacea</taxon>
        <taxon>Aspidochirotida</taxon>
        <taxon>Holothuriidae</taxon>
        <taxon>Holothuria</taxon>
    </lineage>
</organism>
<dbReference type="SMART" id="SM00408">
    <property type="entry name" value="IGc2"/>
    <property type="match status" value="1"/>
</dbReference>
<keyword evidence="7" id="KW-0472">Membrane</keyword>
<evidence type="ECO:0000256" key="7">
    <source>
        <dbReference type="SAM" id="Phobius"/>
    </source>
</evidence>
<evidence type="ECO:0000256" key="3">
    <source>
        <dbReference type="ARBA" id="ARBA00022737"/>
    </source>
</evidence>
<evidence type="ECO:0000256" key="5">
    <source>
        <dbReference type="ARBA" id="ARBA00023180"/>
    </source>
</evidence>
<evidence type="ECO:0000256" key="6">
    <source>
        <dbReference type="SAM" id="MobiDB-lite"/>
    </source>
</evidence>
<dbReference type="FunFam" id="3.80.10.10:FF:000770">
    <property type="entry name" value="Uncharacterized protein"/>
    <property type="match status" value="1"/>
</dbReference>
<dbReference type="InterPro" id="IPR032675">
    <property type="entry name" value="LRR_dom_sf"/>
</dbReference>
<evidence type="ECO:0000313" key="11">
    <source>
        <dbReference type="Proteomes" id="UP001152320"/>
    </source>
</evidence>
<dbReference type="SMART" id="SM00082">
    <property type="entry name" value="LRRCT"/>
    <property type="match status" value="1"/>
</dbReference>
<keyword evidence="1" id="KW-0433">Leucine-rich repeat</keyword>
<evidence type="ECO:0000256" key="1">
    <source>
        <dbReference type="ARBA" id="ARBA00022614"/>
    </source>
</evidence>
<dbReference type="SUPFAM" id="SSF52058">
    <property type="entry name" value="L domain-like"/>
    <property type="match status" value="1"/>
</dbReference>
<keyword evidence="3" id="KW-0677">Repeat</keyword>
<feature type="compositionally biased region" description="Low complexity" evidence="6">
    <location>
        <begin position="723"/>
        <end position="740"/>
    </location>
</feature>
<dbReference type="SUPFAM" id="SSF48726">
    <property type="entry name" value="Immunoglobulin"/>
    <property type="match status" value="1"/>
</dbReference>
<evidence type="ECO:0000313" key="10">
    <source>
        <dbReference type="EMBL" id="KAJ8024817.1"/>
    </source>
</evidence>
<feature type="signal peptide" evidence="8">
    <location>
        <begin position="1"/>
        <end position="24"/>
    </location>
</feature>
<keyword evidence="7" id="KW-0812">Transmembrane</keyword>
<dbReference type="Gene3D" id="3.80.10.10">
    <property type="entry name" value="Ribonuclease Inhibitor"/>
    <property type="match status" value="2"/>
</dbReference>
<keyword evidence="5" id="KW-0325">Glycoprotein</keyword>
<dbReference type="PROSITE" id="PS51450">
    <property type="entry name" value="LRR"/>
    <property type="match status" value="4"/>
</dbReference>
<name>A0A9Q0YLU3_HOLLE</name>
<dbReference type="AlphaFoldDB" id="A0A9Q0YLU3"/>
<dbReference type="InterPro" id="IPR013098">
    <property type="entry name" value="Ig_I-set"/>
</dbReference>
<dbReference type="InterPro" id="IPR000483">
    <property type="entry name" value="Cys-rich_flank_reg_C"/>
</dbReference>
<dbReference type="InterPro" id="IPR050467">
    <property type="entry name" value="LRFN"/>
</dbReference>
<dbReference type="Proteomes" id="UP001152320">
    <property type="component" value="Chromosome 18"/>
</dbReference>
<evidence type="ECO:0000256" key="4">
    <source>
        <dbReference type="ARBA" id="ARBA00023157"/>
    </source>
</evidence>
<dbReference type="PANTHER" id="PTHR45842:SF12">
    <property type="entry name" value="KEKKON 5, ISOFORM A"/>
    <property type="match status" value="1"/>
</dbReference>
<feature type="region of interest" description="Disordered" evidence="6">
    <location>
        <begin position="715"/>
        <end position="751"/>
    </location>
</feature>
<sequence>MEISASTFIFLLLLVLLFFETTAGCIINTCSYAMDTRAMDCEGRQLVCVPSNRLYRQSETVKLAQNLIPTIRSSSFAGYSGLVQLDISNNVIVTLETNAFHNLRRLQRLYINFNQITEIGATSFSMLGNLRILQLQGNNINVIHPNAFNDLVGIRELNLAGNRLTTLPDGVFSSMTSMQFLFLQENQLTSSPNSHFLRGLRGLQDIDLDGNRFSAIPQLKGLSQLNAFDMTDSHVTTIANNTFLNAITLRDVVLSGNVISLIEPLAFVGLQNTVELDLSYNAIADIPEIAFAPLRNLEVLLLQSNSISSITTEHFRSLRALRTLSLEGNLLQRLPVMNSLLALTVLNVKSNLLETFDQQTLQSLTRLNKLQLVGNKLQCDCRLRALKQFYIASGRAHHPHEIPLCNAPKPPSLRGSRITTVSGEDFVCTAPTIRSGMTTLHSMESSSAILSCISNGFPSPVITWSSPNGLIYRYGETGRVTVTRSGELAFRVVEVRDQGRYTCVGTNPAGTARATVRLVVTPNPKKPPQTTPTVPNQGPVTLQPPHNTTTQQPLPAGTVKTLTSKRIMKPITGLSSGPRGTKAETTVNIPTKKPTDSNLVDTGITVDITGDDAVETPGRKRNTSDEKHRVKVDNDFPIITEPSNREGDENAIAPSCIKGNASGVLGAIFSTFIITMACVFAGFAAWRRGLIPHALTTNVKKERLINIRRQESLNSTSSVPTNIGSQRRIIRPSSSLRSGIHSNEDSSLGSSYSFSEVSTESVSVSSREETARYVTTESVADPDSVRMRQQRLAAIANSSAFLSSLSDSENSSSCTPRQTSQRRLYANAEVVQQDPNYTSLWRQGENPQQMSGIEYERARNDVDSRIYIDVR</sequence>
<evidence type="ECO:0000256" key="8">
    <source>
        <dbReference type="SAM" id="SignalP"/>
    </source>
</evidence>
<feature type="region of interest" description="Disordered" evidence="6">
    <location>
        <begin position="570"/>
        <end position="603"/>
    </location>
</feature>
<dbReference type="InterPro" id="IPR003591">
    <property type="entry name" value="Leu-rich_rpt_typical-subtyp"/>
</dbReference>
<keyword evidence="4" id="KW-1015">Disulfide bond</keyword>
<dbReference type="EMBL" id="JAIZAY010000018">
    <property type="protein sequence ID" value="KAJ8024817.1"/>
    <property type="molecule type" value="Genomic_DNA"/>
</dbReference>
<dbReference type="InterPro" id="IPR036179">
    <property type="entry name" value="Ig-like_dom_sf"/>
</dbReference>
<keyword evidence="7" id="KW-1133">Transmembrane helix</keyword>
<dbReference type="SMART" id="SM00409">
    <property type="entry name" value="IG"/>
    <property type="match status" value="1"/>
</dbReference>
<dbReference type="InterPro" id="IPR003599">
    <property type="entry name" value="Ig_sub"/>
</dbReference>
<dbReference type="InterPro" id="IPR001611">
    <property type="entry name" value="Leu-rich_rpt"/>
</dbReference>
<dbReference type="InterPro" id="IPR007110">
    <property type="entry name" value="Ig-like_dom"/>
</dbReference>
<feature type="compositionally biased region" description="Low complexity" evidence="6">
    <location>
        <begin position="531"/>
        <end position="541"/>
    </location>
</feature>
<dbReference type="InterPro" id="IPR013783">
    <property type="entry name" value="Ig-like_fold"/>
</dbReference>
<keyword evidence="10" id="KW-0675">Receptor</keyword>
<feature type="chain" id="PRO_5040162417" evidence="8">
    <location>
        <begin position="25"/>
        <end position="871"/>
    </location>
</feature>
<comment type="caution">
    <text evidence="10">The sequence shown here is derived from an EMBL/GenBank/DDBJ whole genome shotgun (WGS) entry which is preliminary data.</text>
</comment>
<feature type="region of interest" description="Disordered" evidence="6">
    <location>
        <begin position="521"/>
        <end position="558"/>
    </location>
</feature>
<dbReference type="InterPro" id="IPR003598">
    <property type="entry name" value="Ig_sub2"/>
</dbReference>
<dbReference type="PANTHER" id="PTHR45842">
    <property type="entry name" value="SYNAPTIC ADHESION-LIKE MOLECULE SALM"/>
    <property type="match status" value="1"/>
</dbReference>
<dbReference type="OrthoDB" id="10020563at2759"/>
<feature type="domain" description="Ig-like" evidence="9">
    <location>
        <begin position="431"/>
        <end position="521"/>
    </location>
</feature>